<sequence length="535" mass="61048">MYISWLSLTNFLCHQNLELRLSQGINFFVGNNNSGKTSILRAISFLRSGLGRGQNPSDVIFRSNEPCSDAECYVTAIITFSSSEVTVNDDENQDLSSKTILKDHKFDRLGKYLFEKSLPDVEEPIYELKIKRLASDSKKIFICKPKSEDEQAESEDEQTWENPTGIPALVQRLLDPVFVWAEDTPETVADFSPNKALGKLIGQQLESLKKGNLWQEFQVAHKNLFIENDDGHHDEKNFADLVEDTLSALKDKLDEQYGGNNSVRFQFDPPSVESFTKQGTVILREENGIETGLEEKGTGMQRAFALAVIELLADQTNGTEKNELFCLDEPTTYLHPRAQIKLAKALEQLSTEGNQLLITTHSPYMIRDIEESHDALFMLRADDGVTTVNMPGKKADRPRSLSEITYFAFDIPTVEYHIELFGDIYEILNHRKAVCRKKQTSEPKDMTIQACGNEMKEIAKQQSIQTEYIVRYDDRIKHHCKVTEFLPLGIRNMIDHPHRDDDPDKDNKFTDEQLKSSIEIMIKILKYLQQNPLKA</sequence>
<dbReference type="InterPro" id="IPR051396">
    <property type="entry name" value="Bact_Antivir_Def_Nuclease"/>
</dbReference>
<reference evidence="2 3" key="1">
    <citation type="submission" date="2023-06" db="EMBL/GenBank/DDBJ databases">
        <authorList>
            <person name="Pascarelli S."/>
        </authorList>
    </citation>
    <scope>NUCLEOTIDE SEQUENCE [LARGE SCALE GENOMIC DNA]</scope>
    <source>
        <strain evidence="2 3">H1HS16N</strain>
    </source>
</reference>
<evidence type="ECO:0000259" key="1">
    <source>
        <dbReference type="Pfam" id="PF13175"/>
    </source>
</evidence>
<feature type="domain" description="Endonuclease GajA/Old nuclease/RecF-like AAA" evidence="1">
    <location>
        <begin position="1"/>
        <end position="366"/>
    </location>
</feature>
<dbReference type="PANTHER" id="PTHR43581">
    <property type="entry name" value="ATP/GTP PHOSPHATASE"/>
    <property type="match status" value="1"/>
</dbReference>
<dbReference type="EMBL" id="JASTZZ010000002">
    <property type="protein sequence ID" value="MDT7509409.1"/>
    <property type="molecule type" value="Genomic_DNA"/>
</dbReference>
<organism evidence="2 3">
    <name type="scientific">Bifidobacterium kimbladii</name>
    <dbReference type="NCBI Taxonomy" id="1293826"/>
    <lineage>
        <taxon>Bacteria</taxon>
        <taxon>Bacillati</taxon>
        <taxon>Actinomycetota</taxon>
        <taxon>Actinomycetes</taxon>
        <taxon>Bifidobacteriales</taxon>
        <taxon>Bifidobacteriaceae</taxon>
        <taxon>Bifidobacterium</taxon>
    </lineage>
</organism>
<evidence type="ECO:0000313" key="3">
    <source>
        <dbReference type="Proteomes" id="UP001529481"/>
    </source>
</evidence>
<name>A0ABU3KFM5_9BIFI</name>
<reference evidence="3" key="2">
    <citation type="submission" date="2023-07" db="EMBL/GenBank/DDBJ databases">
        <title>Bifidobacterium spp. in honeybee.</title>
        <authorList>
            <person name="Olofsson T."/>
        </authorList>
    </citation>
    <scope>NUCLEOTIDE SEQUENCE [LARGE SCALE GENOMIC DNA]</scope>
    <source>
        <strain evidence="3">H1HS16N</strain>
    </source>
</reference>
<dbReference type="PANTHER" id="PTHR43581:SF2">
    <property type="entry name" value="EXCINUCLEASE ATPASE SUBUNIT"/>
    <property type="match status" value="1"/>
</dbReference>
<proteinExistence type="predicted"/>
<evidence type="ECO:0000313" key="2">
    <source>
        <dbReference type="EMBL" id="MDT7509409.1"/>
    </source>
</evidence>
<dbReference type="RefSeq" id="WP_313839018.1">
    <property type="nucleotide sequence ID" value="NZ_JASTZZ010000002.1"/>
</dbReference>
<gene>
    <name evidence="2" type="ORF">QRX41_04615</name>
</gene>
<dbReference type="InterPro" id="IPR041685">
    <property type="entry name" value="AAA_GajA/Old/RecF-like"/>
</dbReference>
<dbReference type="Proteomes" id="UP001529481">
    <property type="component" value="Unassembled WGS sequence"/>
</dbReference>
<dbReference type="Pfam" id="PF13175">
    <property type="entry name" value="AAA_15"/>
    <property type="match status" value="1"/>
</dbReference>
<dbReference type="CDD" id="cd00267">
    <property type="entry name" value="ABC_ATPase"/>
    <property type="match status" value="1"/>
</dbReference>
<accession>A0ABU3KFM5</accession>
<dbReference type="InterPro" id="IPR027417">
    <property type="entry name" value="P-loop_NTPase"/>
</dbReference>
<protein>
    <submittedName>
        <fullName evidence="2">AAA family ATPase</fullName>
    </submittedName>
</protein>
<comment type="caution">
    <text evidence="2">The sequence shown here is derived from an EMBL/GenBank/DDBJ whole genome shotgun (WGS) entry which is preliminary data.</text>
</comment>
<dbReference type="SUPFAM" id="SSF52540">
    <property type="entry name" value="P-loop containing nucleoside triphosphate hydrolases"/>
    <property type="match status" value="1"/>
</dbReference>
<keyword evidence="3" id="KW-1185">Reference proteome</keyword>
<dbReference type="Gene3D" id="3.40.50.300">
    <property type="entry name" value="P-loop containing nucleotide triphosphate hydrolases"/>
    <property type="match status" value="1"/>
</dbReference>